<dbReference type="STRING" id="3218.A0A2K1IUF8"/>
<sequence>MALASLIPHHVFGVRSTLKNSLFFVDETTVAYPAGHNLVFWNLDTRTQKIISGSPEMEGISAIALSPNKKQIAIAERVYASERMIRVASPTTQDPKPTPPPPPDNLSNSKESPICCCQK</sequence>
<dbReference type="PANTHER" id="PTHR32215:SF0">
    <property type="entry name" value="CILIA- AND FLAGELLA-ASSOCIATED PROTEIN 57"/>
    <property type="match status" value="1"/>
</dbReference>
<name>A0A2K1IUF8_PHYPA</name>
<reference evidence="3" key="3">
    <citation type="submission" date="2020-12" db="UniProtKB">
        <authorList>
            <consortium name="EnsemblPlants"/>
        </authorList>
    </citation>
    <scope>IDENTIFICATION</scope>
</reference>
<dbReference type="Proteomes" id="UP000006727">
    <property type="component" value="Chromosome 20"/>
</dbReference>
<dbReference type="PaxDb" id="3218-PP1S9_255V6.1"/>
<dbReference type="EnsemblPlants" id="Pp3c20_7270V3.1">
    <property type="protein sequence ID" value="Pp3c20_7270V3.1"/>
    <property type="gene ID" value="Pp3c20_7270"/>
</dbReference>
<dbReference type="Gene3D" id="2.130.10.10">
    <property type="entry name" value="YVTN repeat-like/Quinoprotein amine dehydrogenase"/>
    <property type="match status" value="1"/>
</dbReference>
<dbReference type="Gramene" id="Pp3c20_7270V3.1">
    <property type="protein sequence ID" value="Pp3c20_7270V3.1"/>
    <property type="gene ID" value="Pp3c20_7270"/>
</dbReference>
<dbReference type="AlphaFoldDB" id="A0A2K1IUF8"/>
<feature type="region of interest" description="Disordered" evidence="1">
    <location>
        <begin position="85"/>
        <end position="119"/>
    </location>
</feature>
<dbReference type="InParanoid" id="A0A2K1IUF8"/>
<gene>
    <name evidence="2" type="ORF">PHYPA_024841</name>
</gene>
<reference evidence="2 4" key="1">
    <citation type="journal article" date="2008" name="Science">
        <title>The Physcomitrella genome reveals evolutionary insights into the conquest of land by plants.</title>
        <authorList>
            <person name="Rensing S."/>
            <person name="Lang D."/>
            <person name="Zimmer A."/>
            <person name="Terry A."/>
            <person name="Salamov A."/>
            <person name="Shapiro H."/>
            <person name="Nishiyama T."/>
            <person name="Perroud P.-F."/>
            <person name="Lindquist E."/>
            <person name="Kamisugi Y."/>
            <person name="Tanahashi T."/>
            <person name="Sakakibara K."/>
            <person name="Fujita T."/>
            <person name="Oishi K."/>
            <person name="Shin-I T."/>
            <person name="Kuroki Y."/>
            <person name="Toyoda A."/>
            <person name="Suzuki Y."/>
            <person name="Hashimoto A."/>
            <person name="Yamaguchi K."/>
            <person name="Sugano A."/>
            <person name="Kohara Y."/>
            <person name="Fujiyama A."/>
            <person name="Anterola A."/>
            <person name="Aoki S."/>
            <person name="Ashton N."/>
            <person name="Barbazuk W.B."/>
            <person name="Barker E."/>
            <person name="Bennetzen J."/>
            <person name="Bezanilla M."/>
            <person name="Blankenship R."/>
            <person name="Cho S.H."/>
            <person name="Dutcher S."/>
            <person name="Estelle M."/>
            <person name="Fawcett J.A."/>
            <person name="Gundlach H."/>
            <person name="Hanada K."/>
            <person name="Heyl A."/>
            <person name="Hicks K.A."/>
            <person name="Hugh J."/>
            <person name="Lohr M."/>
            <person name="Mayer K."/>
            <person name="Melkozernov A."/>
            <person name="Murata T."/>
            <person name="Nelson D."/>
            <person name="Pils B."/>
            <person name="Prigge M."/>
            <person name="Reiss B."/>
            <person name="Renner T."/>
            <person name="Rombauts S."/>
            <person name="Rushton P."/>
            <person name="Sanderfoot A."/>
            <person name="Schween G."/>
            <person name="Shiu S.-H."/>
            <person name="Stueber K."/>
            <person name="Theodoulou F.L."/>
            <person name="Tu H."/>
            <person name="Van de Peer Y."/>
            <person name="Verrier P.J."/>
            <person name="Waters E."/>
            <person name="Wood A."/>
            <person name="Yang L."/>
            <person name="Cove D."/>
            <person name="Cuming A."/>
            <person name="Hasebe M."/>
            <person name="Lucas S."/>
            <person name="Mishler D.B."/>
            <person name="Reski R."/>
            <person name="Grigoriev I."/>
            <person name="Quatrano R.S."/>
            <person name="Boore J.L."/>
        </authorList>
    </citation>
    <scope>NUCLEOTIDE SEQUENCE [LARGE SCALE GENOMIC DNA]</scope>
    <source>
        <strain evidence="3 4">cv. Gransden 2004</strain>
    </source>
</reference>
<reference evidence="2 4" key="2">
    <citation type="journal article" date="2018" name="Plant J.">
        <title>The Physcomitrella patens chromosome-scale assembly reveals moss genome structure and evolution.</title>
        <authorList>
            <person name="Lang D."/>
            <person name="Ullrich K.K."/>
            <person name="Murat F."/>
            <person name="Fuchs J."/>
            <person name="Jenkins J."/>
            <person name="Haas F.B."/>
            <person name="Piednoel M."/>
            <person name="Gundlach H."/>
            <person name="Van Bel M."/>
            <person name="Meyberg R."/>
            <person name="Vives C."/>
            <person name="Morata J."/>
            <person name="Symeonidi A."/>
            <person name="Hiss M."/>
            <person name="Muchero W."/>
            <person name="Kamisugi Y."/>
            <person name="Saleh O."/>
            <person name="Blanc G."/>
            <person name="Decker E.L."/>
            <person name="van Gessel N."/>
            <person name="Grimwood J."/>
            <person name="Hayes R.D."/>
            <person name="Graham S.W."/>
            <person name="Gunter L.E."/>
            <person name="McDaniel S.F."/>
            <person name="Hoernstein S.N.W."/>
            <person name="Larsson A."/>
            <person name="Li F.W."/>
            <person name="Perroud P.F."/>
            <person name="Phillips J."/>
            <person name="Ranjan P."/>
            <person name="Rokshar D.S."/>
            <person name="Rothfels C.J."/>
            <person name="Schneider L."/>
            <person name="Shu S."/>
            <person name="Stevenson D.W."/>
            <person name="Thummler F."/>
            <person name="Tillich M."/>
            <person name="Villarreal Aguilar J.C."/>
            <person name="Widiez T."/>
            <person name="Wong G.K."/>
            <person name="Wymore A."/>
            <person name="Zhang Y."/>
            <person name="Zimmer A.D."/>
            <person name="Quatrano R.S."/>
            <person name="Mayer K.F.X."/>
            <person name="Goodstein D."/>
            <person name="Casacuberta J.M."/>
            <person name="Vandepoele K."/>
            <person name="Reski R."/>
            <person name="Cuming A.C."/>
            <person name="Tuskan G.A."/>
            <person name="Maumus F."/>
            <person name="Salse J."/>
            <person name="Schmutz J."/>
            <person name="Rensing S.A."/>
        </authorList>
    </citation>
    <scope>NUCLEOTIDE SEQUENCE [LARGE SCALE GENOMIC DNA]</scope>
    <source>
        <strain evidence="3 4">cv. Gransden 2004</strain>
    </source>
</reference>
<evidence type="ECO:0000313" key="3">
    <source>
        <dbReference type="EnsemblPlants" id="Pp3c20_7270V3.1"/>
    </source>
</evidence>
<keyword evidence="4" id="KW-1185">Reference proteome</keyword>
<evidence type="ECO:0000313" key="4">
    <source>
        <dbReference type="Proteomes" id="UP000006727"/>
    </source>
</evidence>
<evidence type="ECO:0000313" key="2">
    <source>
        <dbReference type="EMBL" id="PNR32898.1"/>
    </source>
</evidence>
<protein>
    <submittedName>
        <fullName evidence="2 3">Uncharacterized protein</fullName>
    </submittedName>
</protein>
<accession>A0A2K1IUF8</accession>
<evidence type="ECO:0000256" key="1">
    <source>
        <dbReference type="SAM" id="MobiDB-lite"/>
    </source>
</evidence>
<dbReference type="InterPro" id="IPR052993">
    <property type="entry name" value="CFA-57"/>
</dbReference>
<dbReference type="PANTHER" id="PTHR32215">
    <property type="entry name" value="CILIA- AND FLAGELLA-ASSOCIATED PROTEIN 57"/>
    <property type="match status" value="1"/>
</dbReference>
<proteinExistence type="predicted"/>
<dbReference type="InterPro" id="IPR015943">
    <property type="entry name" value="WD40/YVTN_repeat-like_dom_sf"/>
</dbReference>
<organism evidence="2">
    <name type="scientific">Physcomitrium patens</name>
    <name type="common">Spreading-leaved earth moss</name>
    <name type="synonym">Physcomitrella patens</name>
    <dbReference type="NCBI Taxonomy" id="3218"/>
    <lineage>
        <taxon>Eukaryota</taxon>
        <taxon>Viridiplantae</taxon>
        <taxon>Streptophyta</taxon>
        <taxon>Embryophyta</taxon>
        <taxon>Bryophyta</taxon>
        <taxon>Bryophytina</taxon>
        <taxon>Bryopsida</taxon>
        <taxon>Funariidae</taxon>
        <taxon>Funariales</taxon>
        <taxon>Funariaceae</taxon>
        <taxon>Physcomitrium</taxon>
    </lineage>
</organism>
<dbReference type="SUPFAM" id="SSF82171">
    <property type="entry name" value="DPP6 N-terminal domain-like"/>
    <property type="match status" value="1"/>
</dbReference>
<dbReference type="EMBL" id="ABEU02000020">
    <property type="protein sequence ID" value="PNR32898.1"/>
    <property type="molecule type" value="Genomic_DNA"/>
</dbReference>